<evidence type="ECO:0000256" key="8">
    <source>
        <dbReference type="ARBA" id="ARBA00023239"/>
    </source>
</evidence>
<dbReference type="EMBL" id="CALNXK010000028">
    <property type="protein sequence ID" value="CAH3115488.1"/>
    <property type="molecule type" value="Genomic_DNA"/>
</dbReference>
<evidence type="ECO:0000259" key="11">
    <source>
        <dbReference type="Pfam" id="PF09349"/>
    </source>
</evidence>
<comment type="pathway">
    <text evidence="3">Purine metabolism; urate degradation; (S)-allantoin from urate: step 3/3.</text>
</comment>
<gene>
    <name evidence="12" type="ORF">PLOB_00023701</name>
</gene>
<evidence type="ECO:0000256" key="9">
    <source>
        <dbReference type="ARBA" id="ARBA00030624"/>
    </source>
</evidence>
<evidence type="ECO:0000256" key="4">
    <source>
        <dbReference type="ARBA" id="ARBA00005793"/>
    </source>
</evidence>
<protein>
    <recommendedName>
        <fullName evidence="5">2-oxo-4-hydroxy-4-carboxy-5-ureidoimidazoline decarboxylase</fullName>
        <ecNumber evidence="5">4.1.1.97</ecNumber>
    </recommendedName>
    <alternativeName>
        <fullName evidence="10">Parahox neighbor</fullName>
    </alternativeName>
    <alternativeName>
        <fullName evidence="9">Ureidoimidazoline (2-oxo-4-hydroxy-4-carboxy-5-) decarboxylase</fullName>
    </alternativeName>
</protein>
<dbReference type="Pfam" id="PF09349">
    <property type="entry name" value="OHCU_decarbox"/>
    <property type="match status" value="1"/>
</dbReference>
<evidence type="ECO:0000256" key="2">
    <source>
        <dbReference type="ARBA" id="ARBA00002506"/>
    </source>
</evidence>
<keyword evidence="6" id="KW-0659">Purine metabolism</keyword>
<evidence type="ECO:0000256" key="5">
    <source>
        <dbReference type="ARBA" id="ARBA00012257"/>
    </source>
</evidence>
<evidence type="ECO:0000256" key="10">
    <source>
        <dbReference type="ARBA" id="ARBA00032116"/>
    </source>
</evidence>
<name>A0ABN8NPA7_9CNID</name>
<dbReference type="InterPro" id="IPR036778">
    <property type="entry name" value="OHCU_decarboxylase_sf"/>
</dbReference>
<dbReference type="Gene3D" id="1.10.3330.10">
    <property type="entry name" value="Oxo-4-hydroxy-4-carboxy-5-ureidoimidazoline decarboxylase"/>
    <property type="match status" value="1"/>
</dbReference>
<keyword evidence="7" id="KW-0210">Decarboxylase</keyword>
<keyword evidence="13" id="KW-1185">Reference proteome</keyword>
<sequence length="177" mass="20475">MACKLTVSSINELGYREFIVRFGNVVEGNSLCAAAVWSRRPFSSFENFVGTMCQFIDDLPQDGKAGILRSFLDLTARWESLSCDSQREQTETGIRKLINDEEFLRLKHYTTLYREKFGFTFVICARLHDTKDSVLEKVLERLKNNENQELETGIEEVKKIMILRMKDLVDDCQTSKL</sequence>
<dbReference type="NCBIfam" id="TIGR03164">
    <property type="entry name" value="UHCUDC"/>
    <property type="match status" value="1"/>
</dbReference>
<dbReference type="PANTHER" id="PTHR43466:SF1">
    <property type="entry name" value="2-OXO-4-HYDROXY-4-CARBOXY-5-UREIDOIMIDAZOLINE DECARBOXYLASE-RELATED"/>
    <property type="match status" value="1"/>
</dbReference>
<accession>A0ABN8NPA7</accession>
<comment type="caution">
    <text evidence="12">The sequence shown here is derived from an EMBL/GenBank/DDBJ whole genome shotgun (WGS) entry which is preliminary data.</text>
</comment>
<comment type="function">
    <text evidence="2">Catalyzes the stereoselective decarboxylation of 2-oxo-4-hydroxy-4-carboxy-5-ureidoimidazoline (OHCU) to (S)-allantoin.</text>
</comment>
<reference evidence="12 13" key="1">
    <citation type="submission" date="2022-05" db="EMBL/GenBank/DDBJ databases">
        <authorList>
            <consortium name="Genoscope - CEA"/>
            <person name="William W."/>
        </authorList>
    </citation>
    <scope>NUCLEOTIDE SEQUENCE [LARGE SCALE GENOMIC DNA]</scope>
</reference>
<dbReference type="SUPFAM" id="SSF158694">
    <property type="entry name" value="UraD-Like"/>
    <property type="match status" value="1"/>
</dbReference>
<dbReference type="InterPro" id="IPR017580">
    <property type="entry name" value="OHCU_decarboxylase-1"/>
</dbReference>
<proteinExistence type="inferred from homology"/>
<dbReference type="EC" id="4.1.1.97" evidence="5"/>
<evidence type="ECO:0000313" key="12">
    <source>
        <dbReference type="EMBL" id="CAH3115488.1"/>
    </source>
</evidence>
<keyword evidence="8" id="KW-0456">Lyase</keyword>
<evidence type="ECO:0000256" key="3">
    <source>
        <dbReference type="ARBA" id="ARBA00004754"/>
    </source>
</evidence>
<feature type="domain" description="Oxo-4-hydroxy-4-carboxy-5-ureidoimidazoline decarboxylase" evidence="11">
    <location>
        <begin position="11"/>
        <end position="165"/>
    </location>
</feature>
<evidence type="ECO:0000256" key="7">
    <source>
        <dbReference type="ARBA" id="ARBA00022793"/>
    </source>
</evidence>
<evidence type="ECO:0000313" key="13">
    <source>
        <dbReference type="Proteomes" id="UP001159405"/>
    </source>
</evidence>
<comment type="catalytic activity">
    <reaction evidence="1">
        <text>5-hydroxy-2-oxo-4-ureido-2,5-dihydro-1H-imidazole-5-carboxylate + H(+) = (S)-allantoin + CO2</text>
        <dbReference type="Rhea" id="RHEA:26301"/>
        <dbReference type="ChEBI" id="CHEBI:15378"/>
        <dbReference type="ChEBI" id="CHEBI:15678"/>
        <dbReference type="ChEBI" id="CHEBI:16526"/>
        <dbReference type="ChEBI" id="CHEBI:58639"/>
        <dbReference type="EC" id="4.1.1.97"/>
    </reaction>
</comment>
<organism evidence="12 13">
    <name type="scientific">Porites lobata</name>
    <dbReference type="NCBI Taxonomy" id="104759"/>
    <lineage>
        <taxon>Eukaryota</taxon>
        <taxon>Metazoa</taxon>
        <taxon>Cnidaria</taxon>
        <taxon>Anthozoa</taxon>
        <taxon>Hexacorallia</taxon>
        <taxon>Scleractinia</taxon>
        <taxon>Fungiina</taxon>
        <taxon>Poritidae</taxon>
        <taxon>Porites</taxon>
    </lineage>
</organism>
<evidence type="ECO:0000256" key="1">
    <source>
        <dbReference type="ARBA" id="ARBA00001163"/>
    </source>
</evidence>
<dbReference type="PANTHER" id="PTHR43466">
    <property type="entry name" value="2-OXO-4-HYDROXY-4-CARBOXY-5-UREIDOIMIDAZOLINE DECARBOXYLASE-RELATED"/>
    <property type="match status" value="1"/>
</dbReference>
<dbReference type="Proteomes" id="UP001159405">
    <property type="component" value="Unassembled WGS sequence"/>
</dbReference>
<dbReference type="InterPro" id="IPR018020">
    <property type="entry name" value="OHCU_decarboxylase"/>
</dbReference>
<comment type="similarity">
    <text evidence="4">Belongs to the OHCU decarboxylase family.</text>
</comment>
<evidence type="ECO:0000256" key="6">
    <source>
        <dbReference type="ARBA" id="ARBA00022631"/>
    </source>
</evidence>